<comment type="function">
    <text evidence="5">Part of the twin-arginine translocation (Tat) system that transports large folded proteins containing a characteristic twin-arginine motif in their signal peptide across membranes.</text>
</comment>
<evidence type="ECO:0000256" key="4">
    <source>
        <dbReference type="ARBA" id="ARBA00023136"/>
    </source>
</evidence>
<keyword evidence="5" id="KW-0811">Translocation</keyword>
<evidence type="ECO:0000256" key="5">
    <source>
        <dbReference type="HAMAP-Rule" id="MF_00902"/>
    </source>
</evidence>
<dbReference type="Proteomes" id="UP001519294">
    <property type="component" value="Unassembled WGS sequence"/>
</dbReference>
<keyword evidence="2 5" id="KW-0812">Transmembrane</keyword>
<dbReference type="PANTHER" id="PTHR30371">
    <property type="entry name" value="SEC-INDEPENDENT PROTEIN TRANSLOCASE PROTEIN TATC"/>
    <property type="match status" value="1"/>
</dbReference>
<dbReference type="NCBIfam" id="TIGR00945">
    <property type="entry name" value="tatC"/>
    <property type="match status" value="1"/>
</dbReference>
<keyword evidence="3 5" id="KW-1133">Transmembrane helix</keyword>
<comment type="subunit">
    <text evidence="5">Forms a complex with TatA.</text>
</comment>
<keyword evidence="5" id="KW-1003">Cell membrane</keyword>
<sequence length="241" mass="27040">MKEAHIDGNQTVMEHITDLRKAIISSVLFFAACFILFLIFINQVIPLLTEDKLVMLGPLDVIRFYAGLAGSLSLGFSAPFIGYQIWKFVKPALTEQESKTALSYIPGIFFSFLTGIAFGFFIIFPTVFGFLINLGTKNFEMMITAKEYFSFMMMTTIPLGFLFEIPILLMFLTALGLITPTKLGKIRKYAYIFMALISALITPPDFISQIIVMAPLITLYELGIVLSKVMYKRKLDAEGLA</sequence>
<dbReference type="Pfam" id="PF00902">
    <property type="entry name" value="TatC"/>
    <property type="match status" value="1"/>
</dbReference>
<dbReference type="EMBL" id="JAGIKX010000003">
    <property type="protein sequence ID" value="MBP2256712.1"/>
    <property type="molecule type" value="Genomic_DNA"/>
</dbReference>
<proteinExistence type="inferred from homology"/>
<keyword evidence="7" id="KW-1185">Reference proteome</keyword>
<feature type="transmembrane region" description="Helical" evidence="5">
    <location>
        <begin position="22"/>
        <end position="45"/>
    </location>
</feature>
<gene>
    <name evidence="5" type="primary">tatC</name>
    <name evidence="6" type="ORF">J2Z81_000654</name>
</gene>
<reference evidence="6 7" key="1">
    <citation type="submission" date="2021-03" db="EMBL/GenBank/DDBJ databases">
        <title>Genomic Encyclopedia of Type Strains, Phase IV (KMG-IV): sequencing the most valuable type-strain genomes for metagenomic binning, comparative biology and taxonomic classification.</title>
        <authorList>
            <person name="Goeker M."/>
        </authorList>
    </citation>
    <scope>NUCLEOTIDE SEQUENCE [LARGE SCALE GENOMIC DNA]</scope>
    <source>
        <strain evidence="6 7">DSM 25790</strain>
    </source>
</reference>
<evidence type="ECO:0000256" key="1">
    <source>
        <dbReference type="ARBA" id="ARBA00004141"/>
    </source>
</evidence>
<evidence type="ECO:0000313" key="6">
    <source>
        <dbReference type="EMBL" id="MBP2256712.1"/>
    </source>
</evidence>
<protein>
    <recommendedName>
        <fullName evidence="5">Sec-independent protein translocase protein TatC</fullName>
    </recommendedName>
</protein>
<name>A0ABS4S5D7_9BACI</name>
<comment type="caution">
    <text evidence="6">The sequence shown here is derived from an EMBL/GenBank/DDBJ whole genome shotgun (WGS) entry which is preliminary data.</text>
</comment>
<dbReference type="RefSeq" id="WP_226370706.1">
    <property type="nucleotide sequence ID" value="NZ_JAGIKX010000003.1"/>
</dbReference>
<keyword evidence="5" id="KW-0813">Transport</keyword>
<keyword evidence="4 5" id="KW-0472">Membrane</keyword>
<evidence type="ECO:0000256" key="2">
    <source>
        <dbReference type="ARBA" id="ARBA00022692"/>
    </source>
</evidence>
<feature type="transmembrane region" description="Helical" evidence="5">
    <location>
        <begin position="65"/>
        <end position="86"/>
    </location>
</feature>
<dbReference type="HAMAP" id="MF_00902">
    <property type="entry name" value="TatC"/>
    <property type="match status" value="1"/>
</dbReference>
<feature type="transmembrane region" description="Helical" evidence="5">
    <location>
        <begin position="151"/>
        <end position="177"/>
    </location>
</feature>
<evidence type="ECO:0000313" key="7">
    <source>
        <dbReference type="Proteomes" id="UP001519294"/>
    </source>
</evidence>
<dbReference type="PANTHER" id="PTHR30371:SF4">
    <property type="entry name" value="SEC-INDEPENDENT PROTEIN TRANSLOCASE PROTEIN TATCD"/>
    <property type="match status" value="1"/>
</dbReference>
<feature type="transmembrane region" description="Helical" evidence="5">
    <location>
        <begin position="107"/>
        <end position="131"/>
    </location>
</feature>
<comment type="subcellular location">
    <subcellularLocation>
        <location evidence="5">Cell membrane</location>
        <topology evidence="5">Multi-pass membrane protein</topology>
    </subcellularLocation>
    <subcellularLocation>
        <location evidence="1">Membrane</location>
        <topology evidence="1">Multi-pass membrane protein</topology>
    </subcellularLocation>
</comment>
<comment type="similarity">
    <text evidence="5">Belongs to the TatC family.</text>
</comment>
<organism evidence="6 7">
    <name type="scientific">Virgibacillus alimentarius</name>
    <dbReference type="NCBI Taxonomy" id="698769"/>
    <lineage>
        <taxon>Bacteria</taxon>
        <taxon>Bacillati</taxon>
        <taxon>Bacillota</taxon>
        <taxon>Bacilli</taxon>
        <taxon>Bacillales</taxon>
        <taxon>Bacillaceae</taxon>
        <taxon>Virgibacillus</taxon>
    </lineage>
</organism>
<dbReference type="PROSITE" id="PS51257">
    <property type="entry name" value="PROKAR_LIPOPROTEIN"/>
    <property type="match status" value="1"/>
</dbReference>
<comment type="caution">
    <text evidence="5">Lacks conserved residue(s) required for the propagation of feature annotation.</text>
</comment>
<keyword evidence="5" id="KW-0653">Protein transport</keyword>
<dbReference type="InterPro" id="IPR002033">
    <property type="entry name" value="TatC"/>
</dbReference>
<dbReference type="PRINTS" id="PR01840">
    <property type="entry name" value="TATCFAMILY"/>
</dbReference>
<accession>A0ABS4S5D7</accession>
<feature type="transmembrane region" description="Helical" evidence="5">
    <location>
        <begin position="189"/>
        <end position="204"/>
    </location>
</feature>
<evidence type="ECO:0000256" key="3">
    <source>
        <dbReference type="ARBA" id="ARBA00022989"/>
    </source>
</evidence>